<feature type="chain" id="PRO_5042540517" evidence="1">
    <location>
        <begin position="25"/>
        <end position="152"/>
    </location>
</feature>
<reference evidence="3" key="1">
    <citation type="submission" date="2025-08" db="UniProtKB">
        <authorList>
            <consortium name="RefSeq"/>
        </authorList>
    </citation>
    <scope>IDENTIFICATION</scope>
</reference>
<organism evidence="2 3">
    <name type="scientific">Ceratosolen solmsi marchali</name>
    <dbReference type="NCBI Taxonomy" id="326594"/>
    <lineage>
        <taxon>Eukaryota</taxon>
        <taxon>Metazoa</taxon>
        <taxon>Ecdysozoa</taxon>
        <taxon>Arthropoda</taxon>
        <taxon>Hexapoda</taxon>
        <taxon>Insecta</taxon>
        <taxon>Pterygota</taxon>
        <taxon>Neoptera</taxon>
        <taxon>Endopterygota</taxon>
        <taxon>Hymenoptera</taxon>
        <taxon>Apocrita</taxon>
        <taxon>Proctotrupomorpha</taxon>
        <taxon>Chalcidoidea</taxon>
        <taxon>Agaonidae</taxon>
        <taxon>Agaoninae</taxon>
        <taxon>Ceratosolen</taxon>
    </lineage>
</organism>
<evidence type="ECO:0000313" key="3">
    <source>
        <dbReference type="RefSeq" id="XP_011499938.1"/>
    </source>
</evidence>
<evidence type="ECO:0000313" key="2">
    <source>
        <dbReference type="Proteomes" id="UP000695007"/>
    </source>
</evidence>
<accession>A0AAJ6YKW2</accession>
<dbReference type="Proteomes" id="UP000695007">
    <property type="component" value="Unplaced"/>
</dbReference>
<keyword evidence="2" id="KW-1185">Reference proteome</keyword>
<dbReference type="AlphaFoldDB" id="A0AAJ6YKW2"/>
<sequence length="152" mass="17170">MFSYEAAIFGGLLYSLVLTAHTNAFDVTDKRVEHITLTDKDIVSKEQLDLKLKNGKRDYKFIGDLEIGDRHADETVFRRSVEISNPTDEVYNTAITLNVERGTIHYLSVSNERNSYAVACDEPYSLGTSRTSFNVRVPPNTQSQLWLLVAAH</sequence>
<evidence type="ECO:0000256" key="1">
    <source>
        <dbReference type="SAM" id="SignalP"/>
    </source>
</evidence>
<proteinExistence type="predicted"/>
<dbReference type="KEGG" id="csol:105363837"/>
<feature type="signal peptide" evidence="1">
    <location>
        <begin position="1"/>
        <end position="24"/>
    </location>
</feature>
<dbReference type="RefSeq" id="XP_011499938.1">
    <property type="nucleotide sequence ID" value="XM_011501636.1"/>
</dbReference>
<protein>
    <submittedName>
        <fullName evidence="3">Uncharacterized protein LOC105363837</fullName>
    </submittedName>
</protein>
<dbReference type="GeneID" id="105363837"/>
<keyword evidence="1" id="KW-0732">Signal</keyword>
<name>A0AAJ6YKW2_9HYME</name>
<gene>
    <name evidence="3" type="primary">LOC105363837</name>
</gene>